<dbReference type="KEGG" id="tpol:Mal48_38600"/>
<dbReference type="SUPFAM" id="SSF54523">
    <property type="entry name" value="Pili subunits"/>
    <property type="match status" value="1"/>
</dbReference>
<sequence>MVRSQVSSRRLSGFTLVELLVVIAIIGLLVAMLLPAVQRSREASRRTSCANNLRQVSLAALNYLDAHRSFPSGWVEGPVETRRYLVSTPEPLLLDSPDIVGKTSCKILLMRQWWSWPALMLSYIEQGNSAIDFDRPEKHAPFQNHTLIQTPISTLVCPTAPLPGRPSGTPGYNSYRGNAGYWPDSIAPTFNGMFYANSSLDDRDIVDGLSQTILFGETQYGMYWADSHQVARIRDESGDPPFDRFYLMELDNFPNYLDLYGQGLVEPHTMPILYSFGSFHETVNMSYADGSVRPIAKNVDGQVIRALCTRNGREAIAEVLE</sequence>
<dbReference type="PROSITE" id="PS00409">
    <property type="entry name" value="PROKAR_NTER_METHYL"/>
    <property type="match status" value="1"/>
</dbReference>
<dbReference type="Proteomes" id="UP000315724">
    <property type="component" value="Chromosome"/>
</dbReference>
<dbReference type="Pfam" id="PF07963">
    <property type="entry name" value="N_methyl"/>
    <property type="match status" value="1"/>
</dbReference>
<evidence type="ECO:0000313" key="4">
    <source>
        <dbReference type="Proteomes" id="UP000315724"/>
    </source>
</evidence>
<evidence type="ECO:0000313" key="3">
    <source>
        <dbReference type="EMBL" id="QDT34597.1"/>
    </source>
</evidence>
<keyword evidence="4" id="KW-1185">Reference proteome</keyword>
<dbReference type="NCBIfam" id="TIGR02532">
    <property type="entry name" value="IV_pilin_GFxxxE"/>
    <property type="match status" value="1"/>
</dbReference>
<keyword evidence="1" id="KW-0472">Membrane</keyword>
<dbReference type="OrthoDB" id="255848at2"/>
<feature type="transmembrane region" description="Helical" evidence="1">
    <location>
        <begin position="12"/>
        <end position="37"/>
    </location>
</feature>
<dbReference type="RefSeq" id="WP_145202787.1">
    <property type="nucleotide sequence ID" value="NZ_CP036267.1"/>
</dbReference>
<organism evidence="3 4">
    <name type="scientific">Thalassoglobus polymorphus</name>
    <dbReference type="NCBI Taxonomy" id="2527994"/>
    <lineage>
        <taxon>Bacteria</taxon>
        <taxon>Pseudomonadati</taxon>
        <taxon>Planctomycetota</taxon>
        <taxon>Planctomycetia</taxon>
        <taxon>Planctomycetales</taxon>
        <taxon>Planctomycetaceae</taxon>
        <taxon>Thalassoglobus</taxon>
    </lineage>
</organism>
<keyword evidence="1" id="KW-1133">Transmembrane helix</keyword>
<dbReference type="Pfam" id="PF07596">
    <property type="entry name" value="SBP_bac_10"/>
    <property type="match status" value="1"/>
</dbReference>
<evidence type="ECO:0000256" key="1">
    <source>
        <dbReference type="SAM" id="Phobius"/>
    </source>
</evidence>
<dbReference type="InterPro" id="IPR011453">
    <property type="entry name" value="DUF1559"/>
</dbReference>
<dbReference type="PANTHER" id="PTHR30093">
    <property type="entry name" value="GENERAL SECRETION PATHWAY PROTEIN G"/>
    <property type="match status" value="1"/>
</dbReference>
<dbReference type="InterPro" id="IPR045584">
    <property type="entry name" value="Pilin-like"/>
</dbReference>
<dbReference type="AlphaFoldDB" id="A0A517QSP1"/>
<gene>
    <name evidence="3" type="ORF">Mal48_38600</name>
</gene>
<dbReference type="Gene3D" id="3.30.700.10">
    <property type="entry name" value="Glycoprotein, Type 4 Pilin"/>
    <property type="match status" value="1"/>
</dbReference>
<keyword evidence="1" id="KW-0812">Transmembrane</keyword>
<reference evidence="3 4" key="1">
    <citation type="submission" date="2019-02" db="EMBL/GenBank/DDBJ databases">
        <title>Deep-cultivation of Planctomycetes and their phenomic and genomic characterization uncovers novel biology.</title>
        <authorList>
            <person name="Wiegand S."/>
            <person name="Jogler M."/>
            <person name="Boedeker C."/>
            <person name="Pinto D."/>
            <person name="Vollmers J."/>
            <person name="Rivas-Marin E."/>
            <person name="Kohn T."/>
            <person name="Peeters S.H."/>
            <person name="Heuer A."/>
            <person name="Rast P."/>
            <person name="Oberbeckmann S."/>
            <person name="Bunk B."/>
            <person name="Jeske O."/>
            <person name="Meyerdierks A."/>
            <person name="Storesund J.E."/>
            <person name="Kallscheuer N."/>
            <person name="Luecker S."/>
            <person name="Lage O.M."/>
            <person name="Pohl T."/>
            <person name="Merkel B.J."/>
            <person name="Hornburger P."/>
            <person name="Mueller R.-W."/>
            <person name="Bruemmer F."/>
            <person name="Labrenz M."/>
            <person name="Spormann A.M."/>
            <person name="Op den Camp H."/>
            <person name="Overmann J."/>
            <person name="Amann R."/>
            <person name="Jetten M.S.M."/>
            <person name="Mascher T."/>
            <person name="Medema M.H."/>
            <person name="Devos D.P."/>
            <person name="Kaster A.-K."/>
            <person name="Ovreas L."/>
            <person name="Rohde M."/>
            <person name="Galperin M.Y."/>
            <person name="Jogler C."/>
        </authorList>
    </citation>
    <scope>NUCLEOTIDE SEQUENCE [LARGE SCALE GENOMIC DNA]</scope>
    <source>
        <strain evidence="3 4">Mal48</strain>
    </source>
</reference>
<dbReference type="InterPro" id="IPR012902">
    <property type="entry name" value="N_methyl_site"/>
</dbReference>
<protein>
    <recommendedName>
        <fullName evidence="2">DUF1559 domain-containing protein</fullName>
    </recommendedName>
</protein>
<accession>A0A517QSP1</accession>
<proteinExistence type="predicted"/>
<evidence type="ECO:0000259" key="2">
    <source>
        <dbReference type="Pfam" id="PF07596"/>
    </source>
</evidence>
<dbReference type="EMBL" id="CP036267">
    <property type="protein sequence ID" value="QDT34597.1"/>
    <property type="molecule type" value="Genomic_DNA"/>
</dbReference>
<feature type="domain" description="DUF1559" evidence="2">
    <location>
        <begin position="38"/>
        <end position="301"/>
    </location>
</feature>
<dbReference type="PANTHER" id="PTHR30093:SF2">
    <property type="entry name" value="TYPE II SECRETION SYSTEM PROTEIN H"/>
    <property type="match status" value="1"/>
</dbReference>
<name>A0A517QSP1_9PLAN</name>